<accession>X0U7P8</accession>
<gene>
    <name evidence="1" type="ORF">S01H1_12163</name>
</gene>
<dbReference type="EMBL" id="BARS01006226">
    <property type="protein sequence ID" value="GAF84505.1"/>
    <property type="molecule type" value="Genomic_DNA"/>
</dbReference>
<evidence type="ECO:0000313" key="1">
    <source>
        <dbReference type="EMBL" id="GAF84505.1"/>
    </source>
</evidence>
<feature type="non-terminal residue" evidence="1">
    <location>
        <position position="1"/>
    </location>
</feature>
<reference evidence="1" key="1">
    <citation type="journal article" date="2014" name="Front. Microbiol.">
        <title>High frequency of phylogenetically diverse reductive dehalogenase-homologous genes in deep subseafloor sedimentary metagenomes.</title>
        <authorList>
            <person name="Kawai M."/>
            <person name="Futagami T."/>
            <person name="Toyoda A."/>
            <person name="Takaki Y."/>
            <person name="Nishi S."/>
            <person name="Hori S."/>
            <person name="Arai W."/>
            <person name="Tsubouchi T."/>
            <person name="Morono Y."/>
            <person name="Uchiyama I."/>
            <person name="Ito T."/>
            <person name="Fujiyama A."/>
            <person name="Inagaki F."/>
            <person name="Takami H."/>
        </authorList>
    </citation>
    <scope>NUCLEOTIDE SEQUENCE</scope>
    <source>
        <strain evidence="1">Expedition CK06-06</strain>
    </source>
</reference>
<comment type="caution">
    <text evidence="1">The sequence shown here is derived from an EMBL/GenBank/DDBJ whole genome shotgun (WGS) entry which is preliminary data.</text>
</comment>
<organism evidence="1">
    <name type="scientific">marine sediment metagenome</name>
    <dbReference type="NCBI Taxonomy" id="412755"/>
    <lineage>
        <taxon>unclassified sequences</taxon>
        <taxon>metagenomes</taxon>
        <taxon>ecological metagenomes</taxon>
    </lineage>
</organism>
<sequence length="70" mass="7995">GSAIIPYNLKLISIIKNKYSDCEIISGGGIYDWKILKNYKNIGADHFSISTIFLKPINLSLFFAEFYFNL</sequence>
<protein>
    <recommendedName>
        <fullName evidence="2">Dihydroorotate dehydrogenase domain-containing protein</fullName>
    </recommendedName>
</protein>
<dbReference type="SUPFAM" id="SSF51366">
    <property type="entry name" value="Ribulose-phoshate binding barrel"/>
    <property type="match status" value="1"/>
</dbReference>
<evidence type="ECO:0008006" key="2">
    <source>
        <dbReference type="Google" id="ProtNLM"/>
    </source>
</evidence>
<proteinExistence type="predicted"/>
<dbReference type="AlphaFoldDB" id="X0U7P8"/>
<dbReference type="InterPro" id="IPR011060">
    <property type="entry name" value="RibuloseP-bd_barrel"/>
</dbReference>
<name>X0U7P8_9ZZZZ</name>